<keyword evidence="5 7" id="KW-0975">Bacterial flagellum</keyword>
<keyword evidence="4" id="KW-0175">Coiled coil</keyword>
<keyword evidence="7" id="KW-0964">Secreted</keyword>
<dbReference type="PANTHER" id="PTHR30288:SF0">
    <property type="entry name" value="FLAGELLAR HOOK-ASSOCIATED PROTEIN 2"/>
    <property type="match status" value="1"/>
</dbReference>
<organism evidence="10 11">
    <name type="scientific">Duffyella gerundensis</name>
    <dbReference type="NCBI Taxonomy" id="1619313"/>
    <lineage>
        <taxon>Bacteria</taxon>
        <taxon>Pseudomonadati</taxon>
        <taxon>Pseudomonadota</taxon>
        <taxon>Gammaproteobacteria</taxon>
        <taxon>Enterobacterales</taxon>
        <taxon>Erwiniaceae</taxon>
        <taxon>Duffyella</taxon>
    </lineage>
</organism>
<keyword evidence="11" id="KW-1185">Reference proteome</keyword>
<protein>
    <recommendedName>
        <fullName evidence="3 7">Flagellar hook-associated protein 2</fullName>
        <shortName evidence="7">HAP2</shortName>
    </recommendedName>
    <alternativeName>
        <fullName evidence="7">Flagellar cap protein</fullName>
    </alternativeName>
</protein>
<dbReference type="InterPro" id="IPR010809">
    <property type="entry name" value="FliD_C"/>
</dbReference>
<accession>A0A0U5L7H2</accession>
<dbReference type="NCBIfam" id="NF005955">
    <property type="entry name" value="PRK08032.1"/>
    <property type="match status" value="1"/>
</dbReference>
<dbReference type="OrthoDB" id="5980200at2"/>
<dbReference type="PANTHER" id="PTHR30288">
    <property type="entry name" value="FLAGELLAR CAP/ASSEMBLY PROTEIN FLID"/>
    <property type="match status" value="1"/>
</dbReference>
<evidence type="ECO:0000256" key="3">
    <source>
        <dbReference type="ARBA" id="ARBA00016246"/>
    </source>
</evidence>
<dbReference type="RefSeq" id="WP_067431612.1">
    <property type="nucleotide sequence ID" value="NZ_CP073262.1"/>
</dbReference>
<dbReference type="Pfam" id="PF02465">
    <property type="entry name" value="FliD_N"/>
    <property type="match status" value="1"/>
</dbReference>
<sequence>MAAISNLGVGSNLDLSSLYDKLEAAEKSKLTTITTQQTNSQSKLTALGKLQSSLQSLQTATTALAKVDTFNATAVTSTNTAFSATTASSAVVGSYSVSVSQIASAQTLVSGSLASNTAPLGATTGGTRTLSIQQGSGTPITLTLTDDQTSLANVVKAINTSGANVAATTIKGSDGNYHLLLSSKATGTSNDMTISVSGDDTLQAAIGYSAGGSSNGMSVQTASKNAKLEVNGIAIESASNTVNGAPEGVTLTLKSATTAPENLEVSRSVDSVKTAIKNFVTAYNNVNAVIASATKYTPVAKGDDQASNNGALLGDNTVRTVQARLRSLISSPQSGGSVAILAQLGITQDPTVNPDGSTGNLVIDDTKLTKALNETPQAVTQFFVGDGKTSGLSTQLGTSLTDMLSTSVGKEGLMKNATDGINSKLDLLGDRYEAMQDRIDATMARYKAQFTQLDAFMSKMNATSSYLTQQFSSSSDSK</sequence>
<evidence type="ECO:0000313" key="10">
    <source>
        <dbReference type="EMBL" id="CUU24439.1"/>
    </source>
</evidence>
<dbReference type="GO" id="GO:0009421">
    <property type="term" value="C:bacterial-type flagellum filament cap"/>
    <property type="evidence" value="ECO:0007669"/>
    <property type="project" value="InterPro"/>
</dbReference>
<reference evidence="11" key="1">
    <citation type="submission" date="2015-11" db="EMBL/GenBank/DDBJ databases">
        <authorList>
            <person name="Blom J."/>
        </authorList>
    </citation>
    <scope>NUCLEOTIDE SEQUENCE [LARGE SCALE GENOMIC DNA]</scope>
</reference>
<evidence type="ECO:0000256" key="7">
    <source>
        <dbReference type="RuleBase" id="RU362066"/>
    </source>
</evidence>
<comment type="function">
    <text evidence="6">Required for the morphogenesis and for the elongation of the flagellar filament by facilitating polymerization of the flagellin monomers at the tip of growing filament. Forms a capping structure, which prevents flagellin subunits (transported through the central channel of the flagellum) from leaking out without polymerization at the distal end.</text>
</comment>
<feature type="domain" description="Flagellar hook-associated protein 2 N-terminal" evidence="8">
    <location>
        <begin position="11"/>
        <end position="106"/>
    </location>
</feature>
<dbReference type="GO" id="GO:0005576">
    <property type="term" value="C:extracellular region"/>
    <property type="evidence" value="ECO:0007669"/>
    <property type="project" value="UniProtKB-SubCell"/>
</dbReference>
<evidence type="ECO:0000313" key="11">
    <source>
        <dbReference type="Proteomes" id="UP000059419"/>
    </source>
</evidence>
<comment type="function">
    <text evidence="7">Required for morphogenesis and for the elongation of the flagellar filament by facilitating polymerization of the flagellin monomers at the tip of growing filament. Forms a capping structure, which prevents flagellin subunits (transported through the central channel of the flagellum) from leaking out without polymerization at the distal end.</text>
</comment>
<evidence type="ECO:0000256" key="6">
    <source>
        <dbReference type="ARBA" id="ARBA00025175"/>
    </source>
</evidence>
<name>A0A0U5L7H2_9GAMM</name>
<feature type="domain" description="Flagellar hook-associated protein 2 C-terminal" evidence="9">
    <location>
        <begin position="224"/>
        <end position="462"/>
    </location>
</feature>
<keyword evidence="10" id="KW-0969">Cilium</keyword>
<evidence type="ECO:0000256" key="1">
    <source>
        <dbReference type="ARBA" id="ARBA00009764"/>
    </source>
</evidence>
<dbReference type="InterPro" id="IPR040026">
    <property type="entry name" value="FliD"/>
</dbReference>
<evidence type="ECO:0000256" key="5">
    <source>
        <dbReference type="ARBA" id="ARBA00023143"/>
    </source>
</evidence>
<dbReference type="PATRIC" id="fig|1619313.3.peg.2289"/>
<evidence type="ECO:0000256" key="2">
    <source>
        <dbReference type="ARBA" id="ARBA00011255"/>
    </source>
</evidence>
<dbReference type="GO" id="GO:0009424">
    <property type="term" value="C:bacterial-type flagellum hook"/>
    <property type="evidence" value="ECO:0007669"/>
    <property type="project" value="UniProtKB-UniRule"/>
</dbReference>
<dbReference type="STRING" id="1619313.EM595_2205"/>
<comment type="similarity">
    <text evidence="1 7">Belongs to the FliD family.</text>
</comment>
<dbReference type="Proteomes" id="UP000059419">
    <property type="component" value="Chromosome 1"/>
</dbReference>
<comment type="subcellular location">
    <subcellularLocation>
        <location evidence="7">Secreted</location>
    </subcellularLocation>
    <subcellularLocation>
        <location evidence="7">Bacterial flagellum</location>
    </subcellularLocation>
</comment>
<keyword evidence="10" id="KW-0282">Flagellum</keyword>
<proteinExistence type="inferred from homology"/>
<dbReference type="EMBL" id="LN907827">
    <property type="protein sequence ID" value="CUU24439.1"/>
    <property type="molecule type" value="Genomic_DNA"/>
</dbReference>
<dbReference type="InterPro" id="IPR003481">
    <property type="entry name" value="FliD_N"/>
</dbReference>
<comment type="subunit">
    <text evidence="2 7">Homopentamer.</text>
</comment>
<dbReference type="KEGG" id="ege:EM595_2205"/>
<evidence type="ECO:0000256" key="4">
    <source>
        <dbReference type="ARBA" id="ARBA00023054"/>
    </source>
</evidence>
<evidence type="ECO:0000259" key="9">
    <source>
        <dbReference type="Pfam" id="PF07195"/>
    </source>
</evidence>
<dbReference type="GeneID" id="84612825"/>
<dbReference type="AlphaFoldDB" id="A0A0U5L7H2"/>
<dbReference type="GO" id="GO:0007155">
    <property type="term" value="P:cell adhesion"/>
    <property type="evidence" value="ECO:0007669"/>
    <property type="project" value="InterPro"/>
</dbReference>
<gene>
    <name evidence="10" type="primary">fliD</name>
    <name evidence="10" type="ORF">EM595_2205</name>
</gene>
<dbReference type="Pfam" id="PF07195">
    <property type="entry name" value="FliD_C"/>
    <property type="match status" value="1"/>
</dbReference>
<keyword evidence="10" id="KW-0966">Cell projection</keyword>
<dbReference type="GO" id="GO:0071973">
    <property type="term" value="P:bacterial-type flagellum-dependent cell motility"/>
    <property type="evidence" value="ECO:0007669"/>
    <property type="project" value="TreeGrafter"/>
</dbReference>
<evidence type="ECO:0000259" key="8">
    <source>
        <dbReference type="Pfam" id="PF02465"/>
    </source>
</evidence>